<accession>A0A1G5J0F8</accession>
<evidence type="ECO:0000313" key="2">
    <source>
        <dbReference type="Proteomes" id="UP000199502"/>
    </source>
</evidence>
<sequence length="124" mass="13333">MMAGKLAADPDAAALCSLQDAVRRAAEEAAIWAESVAALERQIEKRGSHASLLTELQSLDRVRQGLAGLTTFLRMVADRADPALPFPVGPILRVLDMEEQASRLAGRGVTRQAGAESSIDLWHE</sequence>
<proteinExistence type="predicted"/>
<dbReference type="EMBL" id="FMVT01000010">
    <property type="protein sequence ID" value="SCY81451.1"/>
    <property type="molecule type" value="Genomic_DNA"/>
</dbReference>
<keyword evidence="2" id="KW-1185">Reference proteome</keyword>
<name>A0A1G5J0F8_9RHOB</name>
<reference evidence="1 2" key="1">
    <citation type="submission" date="2016-10" db="EMBL/GenBank/DDBJ databases">
        <authorList>
            <person name="de Groot N.N."/>
        </authorList>
    </citation>
    <scope>NUCLEOTIDE SEQUENCE [LARGE SCALE GENOMIC DNA]</scope>
    <source>
        <strain evidence="1 2">CGMCC 1.8925</strain>
    </source>
</reference>
<organism evidence="1 2">
    <name type="scientific">Paracoccus tibetensis</name>
    <dbReference type="NCBI Taxonomy" id="336292"/>
    <lineage>
        <taxon>Bacteria</taxon>
        <taxon>Pseudomonadati</taxon>
        <taxon>Pseudomonadota</taxon>
        <taxon>Alphaproteobacteria</taxon>
        <taxon>Rhodobacterales</taxon>
        <taxon>Paracoccaceae</taxon>
        <taxon>Paracoccus</taxon>
    </lineage>
</organism>
<dbReference type="AlphaFoldDB" id="A0A1G5J0F8"/>
<dbReference type="STRING" id="336292.SAMN05660710_02898"/>
<protein>
    <submittedName>
        <fullName evidence="1">Uncharacterized protein</fullName>
    </submittedName>
</protein>
<dbReference type="Proteomes" id="UP000199502">
    <property type="component" value="Unassembled WGS sequence"/>
</dbReference>
<gene>
    <name evidence="1" type="ORF">SAMN05660710_02898</name>
</gene>
<evidence type="ECO:0000313" key="1">
    <source>
        <dbReference type="EMBL" id="SCY81451.1"/>
    </source>
</evidence>